<feature type="non-terminal residue" evidence="3">
    <location>
        <position position="482"/>
    </location>
</feature>
<feature type="region of interest" description="Disordered" evidence="1">
    <location>
        <begin position="218"/>
        <end position="237"/>
    </location>
</feature>
<feature type="compositionally biased region" description="Low complexity" evidence="1">
    <location>
        <begin position="277"/>
        <end position="290"/>
    </location>
</feature>
<protein>
    <recommendedName>
        <fullName evidence="2">CPW-WPC domain-containing protein</fullName>
    </recommendedName>
</protein>
<sequence length="482" mass="54209">TSSSTSNLAESVFSRLRTFLDFARCKSITGDRGYVHKLRSFLSTYVDTGSHARVDGAARACLDHLLPVQELHPHTGYVACILCNKAPSSRLKISEHPSGGYRSAKQYQHFYYFQGEMQSYTASTFTSSVYCEGRPAALSNTKCVQNSQWVNYWRSLYNARFSLTQTAFTHLRPEVERSLRDVATGLGYRLEQDLRSITISPPDIPSRESVNLSTIYHRDFSEDSENPTVSAEYLGTTDDDDYECASESVAGSGTVSSARVPEFLNLSQPLASLTNPRVSSSSSSTRRVSTAESTEARPGLSPEDARSKLRQLQEEISELERSMERIERELCRVNWPCNDCSTNFTEPCPEDWTHVRDKVCRAPELYRDPCSREVNFATFSRKKFRGLVKYLRSLLDFCLKHCLFTFLTELVVVLVSHIAGATATPGDGLPRMICCALCIITYIFSAACLIESPLENFRSREELLTKLRNTCGEECADAWVRD</sequence>
<evidence type="ECO:0000313" key="3">
    <source>
        <dbReference type="EMBL" id="KAF4749209.1"/>
    </source>
</evidence>
<evidence type="ECO:0000259" key="2">
    <source>
        <dbReference type="Pfam" id="PF09717"/>
    </source>
</evidence>
<evidence type="ECO:0000256" key="1">
    <source>
        <dbReference type="SAM" id="MobiDB-lite"/>
    </source>
</evidence>
<comment type="caution">
    <text evidence="3">The sequence shown here is derived from an EMBL/GenBank/DDBJ whole genome shotgun (WGS) entry which is preliminary data.</text>
</comment>
<evidence type="ECO:0000313" key="4">
    <source>
        <dbReference type="Proteomes" id="UP000574390"/>
    </source>
</evidence>
<dbReference type="Pfam" id="PF09717">
    <property type="entry name" value="CPW_WPC"/>
    <property type="match status" value="1"/>
</dbReference>
<feature type="region of interest" description="Disordered" evidence="1">
    <location>
        <begin position="273"/>
        <end position="308"/>
    </location>
</feature>
<dbReference type="InterPro" id="IPR006387">
    <property type="entry name" value="CPW_WPC_dom"/>
</dbReference>
<dbReference type="EMBL" id="JABANM010004464">
    <property type="protein sequence ID" value="KAF4749209.1"/>
    <property type="molecule type" value="Genomic_DNA"/>
</dbReference>
<proteinExistence type="predicted"/>
<reference evidence="3 4" key="1">
    <citation type="submission" date="2020-04" db="EMBL/GenBank/DDBJ databases">
        <title>Perkinsus olseni comparative genomics.</title>
        <authorList>
            <person name="Bogema D.R."/>
        </authorList>
    </citation>
    <scope>NUCLEOTIDE SEQUENCE [LARGE SCALE GENOMIC DNA]</scope>
    <source>
        <strain evidence="3">ATCC PRA-205</strain>
    </source>
</reference>
<name>A0A7J6TUY7_PEROL</name>
<organism evidence="3 4">
    <name type="scientific">Perkinsus olseni</name>
    <name type="common">Perkinsus atlanticus</name>
    <dbReference type="NCBI Taxonomy" id="32597"/>
    <lineage>
        <taxon>Eukaryota</taxon>
        <taxon>Sar</taxon>
        <taxon>Alveolata</taxon>
        <taxon>Perkinsozoa</taxon>
        <taxon>Perkinsea</taxon>
        <taxon>Perkinsida</taxon>
        <taxon>Perkinsidae</taxon>
        <taxon>Perkinsus</taxon>
    </lineage>
</organism>
<dbReference type="AlphaFoldDB" id="A0A7J6TUY7"/>
<dbReference type="Proteomes" id="UP000574390">
    <property type="component" value="Unassembled WGS sequence"/>
</dbReference>
<gene>
    <name evidence="3" type="ORF">FOZ62_028508</name>
</gene>
<dbReference type="NCBIfam" id="TIGR01492">
    <property type="entry name" value="CPW_WPC"/>
    <property type="match status" value="1"/>
</dbReference>
<accession>A0A7J6TUY7</accession>
<feature type="domain" description="CPW-WPC" evidence="2">
    <location>
        <begin position="340"/>
        <end position="382"/>
    </location>
</feature>